<sequence length="168" mass="18175">MSWTAGALSGLGLLSDIAGNIGNIVAQQQIVRNQKKQLEIQQQALTQQVRLAERAQDLTMYLNTNAPQLQYSAARSLGFNHLEAKQMIGGSRVNYGGVDVDPRPLVTMPFYNAGVNSHARAQAVANQFKQGTPGFTLPQPQGFSNPNYQAKLIGFRQNLGHNPGESAA</sequence>
<dbReference type="Pfam" id="PF05752">
    <property type="entry name" value="Calici_MSP"/>
    <property type="match status" value="1"/>
</dbReference>
<dbReference type="InterPro" id="IPR008437">
    <property type="entry name" value="Minor_structural_calicivir"/>
</dbReference>
<keyword evidence="1" id="KW-0175">Coiled coil</keyword>
<reference evidence="2" key="1">
    <citation type="submission" date="2009-11" db="EMBL/GenBank/DDBJ databases">
        <authorList>
            <person name="L'homme Y."/>
        </authorList>
    </citation>
    <scope>NUCLEOTIDE SEQUENCE</scope>
    <source>
        <strain evidence="2">F2-4</strain>
    </source>
</reference>
<feature type="coiled-coil region" evidence="1">
    <location>
        <begin position="28"/>
        <end position="55"/>
    </location>
</feature>
<proteinExistence type="predicted"/>
<evidence type="ECO:0000256" key="1">
    <source>
        <dbReference type="SAM" id="Coils"/>
    </source>
</evidence>
<organism evidence="2">
    <name type="scientific">Sapovirus swine/F2-4/CAN/2006</name>
    <dbReference type="NCBI Taxonomy" id="761022"/>
    <lineage>
        <taxon>Viruses</taxon>
        <taxon>Riboviria</taxon>
        <taxon>Orthornavirae</taxon>
        <taxon>Pisuviricota</taxon>
        <taxon>Pisoniviricetes</taxon>
        <taxon>Picornavirales</taxon>
        <taxon>Caliciviridae</taxon>
        <taxon>Sapovirus</taxon>
        <taxon>Sapovirus sapporoense</taxon>
        <taxon>Sapporo virus</taxon>
    </lineage>
</organism>
<evidence type="ECO:0000313" key="2">
    <source>
        <dbReference type="EMBL" id="ADG26661.1"/>
    </source>
</evidence>
<dbReference type="EMBL" id="GU230161">
    <property type="protein sequence ID" value="ADG26661.1"/>
    <property type="molecule type" value="Genomic_RNA"/>
</dbReference>
<accession>D6N1J4</accession>
<protein>
    <submittedName>
        <fullName evidence="2">Small basic protein VP2</fullName>
    </submittedName>
</protein>
<name>D6N1J4_9CALI</name>
<reference evidence="2" key="2">
    <citation type="journal article" date="2010" name="Arch. Virol.">
        <title>Characterization of novel porcine sapoviruses.</title>
        <authorList>
            <person name="L'Homme Y."/>
            <person name="Brassard J."/>
            <person name="Ouardani M."/>
            <person name="Gagne M.J."/>
        </authorList>
    </citation>
    <scope>NUCLEOTIDE SEQUENCE</scope>
    <source>
        <strain evidence="2">F2-4</strain>
    </source>
</reference>